<gene>
    <name evidence="1" type="ORF">GCM10022383_27210</name>
</gene>
<name>A0ABP7NJM0_9MICO</name>
<protein>
    <recommendedName>
        <fullName evidence="3">Rho termination factor N-terminal domain-containing protein</fullName>
    </recommendedName>
</protein>
<evidence type="ECO:0000313" key="1">
    <source>
        <dbReference type="EMBL" id="GAA3947990.1"/>
    </source>
</evidence>
<dbReference type="RefSeq" id="WP_344820251.1">
    <property type="nucleotide sequence ID" value="NZ_BAABCP010000002.1"/>
</dbReference>
<dbReference type="EMBL" id="BAABCP010000002">
    <property type="protein sequence ID" value="GAA3947990.1"/>
    <property type="molecule type" value="Genomic_DNA"/>
</dbReference>
<comment type="caution">
    <text evidence="1">The sequence shown here is derived from an EMBL/GenBank/DDBJ whole genome shotgun (WGS) entry which is preliminary data.</text>
</comment>
<keyword evidence="2" id="KW-1185">Reference proteome</keyword>
<sequence length="71" mass="7715">MAAITNPRTGLTVHVPDDVADSYTGRGWSRPGTPAPTLETLTIRELRALADQRGVDLTGVRRKTDILSRLS</sequence>
<accession>A0ABP7NJM0</accession>
<dbReference type="Proteomes" id="UP001501591">
    <property type="component" value="Unassembled WGS sequence"/>
</dbReference>
<evidence type="ECO:0008006" key="3">
    <source>
        <dbReference type="Google" id="ProtNLM"/>
    </source>
</evidence>
<proteinExistence type="predicted"/>
<reference evidence="2" key="1">
    <citation type="journal article" date="2019" name="Int. J. Syst. Evol. Microbiol.">
        <title>The Global Catalogue of Microorganisms (GCM) 10K type strain sequencing project: providing services to taxonomists for standard genome sequencing and annotation.</title>
        <authorList>
            <consortium name="The Broad Institute Genomics Platform"/>
            <consortium name="The Broad Institute Genome Sequencing Center for Infectious Disease"/>
            <person name="Wu L."/>
            <person name="Ma J."/>
        </authorList>
    </citation>
    <scope>NUCLEOTIDE SEQUENCE [LARGE SCALE GENOMIC DNA]</scope>
    <source>
        <strain evidence="2">JCM 17024</strain>
    </source>
</reference>
<organism evidence="1 2">
    <name type="scientific">Microbacterium soli</name>
    <dbReference type="NCBI Taxonomy" id="446075"/>
    <lineage>
        <taxon>Bacteria</taxon>
        <taxon>Bacillati</taxon>
        <taxon>Actinomycetota</taxon>
        <taxon>Actinomycetes</taxon>
        <taxon>Micrococcales</taxon>
        <taxon>Microbacteriaceae</taxon>
        <taxon>Microbacterium</taxon>
    </lineage>
</organism>
<evidence type="ECO:0000313" key="2">
    <source>
        <dbReference type="Proteomes" id="UP001501591"/>
    </source>
</evidence>